<dbReference type="EMBL" id="CP005973">
    <property type="protein sequence ID" value="AJR05529.1"/>
    <property type="molecule type" value="Genomic_DNA"/>
</dbReference>
<dbReference type="InterPro" id="IPR012292">
    <property type="entry name" value="Globin/Proto"/>
</dbReference>
<dbReference type="CDD" id="cd01040">
    <property type="entry name" value="Mb-like"/>
    <property type="match status" value="1"/>
</dbReference>
<dbReference type="GO" id="GO:0020037">
    <property type="term" value="F:heme binding"/>
    <property type="evidence" value="ECO:0007669"/>
    <property type="project" value="InterPro"/>
</dbReference>
<reference evidence="1 2" key="1">
    <citation type="submission" date="2013-05" db="EMBL/GenBank/DDBJ databases">
        <title>Complete genome sequence of the lipase-producing bacterium Photobacterium gaetbulicola Gung47.</title>
        <authorList>
            <person name="Kim Y.-O."/>
        </authorList>
    </citation>
    <scope>NUCLEOTIDE SEQUENCE [LARGE SCALE GENOMIC DNA]</scope>
    <source>
        <strain evidence="1 2">Gung47</strain>
    </source>
</reference>
<dbReference type="KEGG" id="pgb:H744_1c0504"/>
<dbReference type="STRING" id="658445.H744_1c0504"/>
<dbReference type="SUPFAM" id="SSF46458">
    <property type="entry name" value="Globin-like"/>
    <property type="match status" value="1"/>
</dbReference>
<sequence>MDTHEIFNDSYARCQRNKSFFLIFYRHFWQKDQRFEDLFKNVDMEQQIRMLKLSISMIMLASSSDQAREGIRRFGKIHGREGIGVQPNDFEAWLDSLIEAVSICDPKYNDEIALAWRQCFKQGIAIMKEECQ</sequence>
<dbReference type="HOGENOM" id="CLU_153827_0_0_6"/>
<dbReference type="GO" id="GO:0019825">
    <property type="term" value="F:oxygen binding"/>
    <property type="evidence" value="ECO:0007669"/>
    <property type="project" value="InterPro"/>
</dbReference>
<dbReference type="Gene3D" id="1.10.490.10">
    <property type="entry name" value="Globins"/>
    <property type="match status" value="1"/>
</dbReference>
<name>A0A0C5WK84_9GAMM</name>
<dbReference type="AlphaFoldDB" id="A0A0C5WK84"/>
<proteinExistence type="predicted"/>
<evidence type="ECO:0000313" key="2">
    <source>
        <dbReference type="Proteomes" id="UP000032303"/>
    </source>
</evidence>
<dbReference type="Proteomes" id="UP000032303">
    <property type="component" value="Chromosome 1"/>
</dbReference>
<dbReference type="PATRIC" id="fig|658445.3.peg.550"/>
<protein>
    <recommendedName>
        <fullName evidence="3">Globin</fullName>
    </recommendedName>
</protein>
<dbReference type="InterPro" id="IPR044399">
    <property type="entry name" value="Mb-like_M"/>
</dbReference>
<evidence type="ECO:0000313" key="1">
    <source>
        <dbReference type="EMBL" id="AJR05529.1"/>
    </source>
</evidence>
<organism evidence="1 2">
    <name type="scientific">Photobacterium gaetbulicola Gung47</name>
    <dbReference type="NCBI Taxonomy" id="658445"/>
    <lineage>
        <taxon>Bacteria</taxon>
        <taxon>Pseudomonadati</taxon>
        <taxon>Pseudomonadota</taxon>
        <taxon>Gammaproteobacteria</taxon>
        <taxon>Vibrionales</taxon>
        <taxon>Vibrionaceae</taxon>
        <taxon>Photobacterium</taxon>
    </lineage>
</organism>
<keyword evidence="2" id="KW-1185">Reference proteome</keyword>
<dbReference type="InterPro" id="IPR009050">
    <property type="entry name" value="Globin-like_sf"/>
</dbReference>
<dbReference type="OrthoDB" id="980856at2"/>
<gene>
    <name evidence="1" type="ORF">H744_1c0504</name>
</gene>
<accession>A0A0C5WK84</accession>
<evidence type="ECO:0008006" key="3">
    <source>
        <dbReference type="Google" id="ProtNLM"/>
    </source>
</evidence>